<accession>A0A2S9I7Z5</accession>
<evidence type="ECO:0008006" key="3">
    <source>
        <dbReference type="Google" id="ProtNLM"/>
    </source>
</evidence>
<dbReference type="AlphaFoldDB" id="A0A2S9I7Z5"/>
<dbReference type="RefSeq" id="WP_105594319.1">
    <property type="nucleotide sequence ID" value="NZ_PDET01000015.1"/>
</dbReference>
<dbReference type="Proteomes" id="UP000239181">
    <property type="component" value="Unassembled WGS sequence"/>
</dbReference>
<dbReference type="EMBL" id="PDET01000015">
    <property type="protein sequence ID" value="PRD13844.1"/>
    <property type="molecule type" value="Genomic_DNA"/>
</dbReference>
<protein>
    <recommendedName>
        <fullName evidence="3">Pilus assembly protein</fullName>
    </recommendedName>
</protein>
<keyword evidence="2" id="KW-1185">Reference proteome</keyword>
<gene>
    <name evidence="1" type="ORF">CQW29_19045</name>
</gene>
<evidence type="ECO:0000313" key="2">
    <source>
        <dbReference type="Proteomes" id="UP000239181"/>
    </source>
</evidence>
<reference evidence="1 2" key="1">
    <citation type="submission" date="2017-10" db="EMBL/GenBank/DDBJ databases">
        <title>Draft genome of two endophytic bacteria isolated from 'guarana' Paullinia cupana (Mart.) Ducke.</title>
        <authorList>
            <person name="Siqueira K.A."/>
            <person name="Liotti R.G."/>
            <person name="Mendes T.A."/>
            <person name="Soares M.A."/>
        </authorList>
    </citation>
    <scope>NUCLEOTIDE SEQUENCE [LARGE SCALE GENOMIC DNA]</scope>
    <source>
        <strain evidence="1 2">342</strain>
    </source>
</reference>
<name>A0A2S9I7Z5_9GAMM</name>
<proteinExistence type="predicted"/>
<dbReference type="OrthoDB" id="8635655at2"/>
<comment type="caution">
    <text evidence="1">The sequence shown here is derived from an EMBL/GenBank/DDBJ whole genome shotgun (WGS) entry which is preliminary data.</text>
</comment>
<organism evidence="1 2">
    <name type="scientific">Pantoea coffeiphila</name>
    <dbReference type="NCBI Taxonomy" id="1465635"/>
    <lineage>
        <taxon>Bacteria</taxon>
        <taxon>Pseudomonadati</taxon>
        <taxon>Pseudomonadota</taxon>
        <taxon>Gammaproteobacteria</taxon>
        <taxon>Enterobacterales</taxon>
        <taxon>Erwiniaceae</taxon>
        <taxon>Pantoea</taxon>
    </lineage>
</organism>
<evidence type="ECO:0000313" key="1">
    <source>
        <dbReference type="EMBL" id="PRD13844.1"/>
    </source>
</evidence>
<sequence>MNNLLRRLWRQQHGSLAVETALALPIVLAAGAVLTDLITVELEREHMEQRAGAIASVLAMQSELSRQGLSGLLAATIPDQNTGSYQMNIANVRQNRQVYWQLSRGNNTGICTDNVVPTGSTWPGELPEVNEESGKENVSMIVVELCRNGSDITMLGGLTVKNQLKATAVNRVTRNTLTLDATLAAEAGLEEDADE</sequence>